<evidence type="ECO:0000313" key="2">
    <source>
        <dbReference type="Proteomes" id="UP000014568"/>
    </source>
</evidence>
<dbReference type="RefSeq" id="WP_016656689.1">
    <property type="nucleotide sequence ID" value="NZ_KE340353.1"/>
</dbReference>
<gene>
    <name evidence="1" type="ORF">F945_02285</name>
</gene>
<dbReference type="EMBL" id="ATGI01000031">
    <property type="protein sequence ID" value="EPF71939.1"/>
    <property type="molecule type" value="Genomic_DNA"/>
</dbReference>
<dbReference type="AlphaFoldDB" id="S3NC55"/>
<sequence length="166" mass="19566">MIFINSKMKFFLSQGNFLTFPVQLHELIKKGITFDQEYFLFKAFHNEHELIDKEWVRQNYTDDTGFECAVNSFHLEDYCNTDIQSLGQIANIGLKLLNEFKEYWLENFEVSCVAILTMQLDTEFGPDAVFRFHKKRQGQFWIDLNSIELSQEAIMVMEIDPVNNSV</sequence>
<dbReference type="STRING" id="632955.GCA_000829675_01708"/>
<organism evidence="1 2">
    <name type="scientific">Acinetobacter rudis CIP 110305</name>
    <dbReference type="NCBI Taxonomy" id="421052"/>
    <lineage>
        <taxon>Bacteria</taxon>
        <taxon>Pseudomonadati</taxon>
        <taxon>Pseudomonadota</taxon>
        <taxon>Gammaproteobacteria</taxon>
        <taxon>Moraxellales</taxon>
        <taxon>Moraxellaceae</taxon>
        <taxon>Acinetobacter</taxon>
    </lineage>
</organism>
<proteinExistence type="predicted"/>
<evidence type="ECO:0000313" key="1">
    <source>
        <dbReference type="EMBL" id="EPF71939.1"/>
    </source>
</evidence>
<accession>S3NC55</accession>
<dbReference type="OrthoDB" id="1075158at2"/>
<comment type="caution">
    <text evidence="1">The sequence shown here is derived from an EMBL/GenBank/DDBJ whole genome shotgun (WGS) entry which is preliminary data.</text>
</comment>
<protein>
    <submittedName>
        <fullName evidence="1">Uncharacterized protein</fullName>
    </submittedName>
</protein>
<dbReference type="Proteomes" id="UP000014568">
    <property type="component" value="Unassembled WGS sequence"/>
</dbReference>
<keyword evidence="2" id="KW-1185">Reference proteome</keyword>
<dbReference type="HOGENOM" id="CLU_136023_0_0_6"/>
<reference evidence="1 2" key="1">
    <citation type="submission" date="2013-06" db="EMBL/GenBank/DDBJ databases">
        <title>The Genome Sequence of Acinetobacter rudis CIP 110305.</title>
        <authorList>
            <consortium name="The Broad Institute Genome Sequencing Platform"/>
            <consortium name="The Broad Institute Genome Sequencing Center for Infectious Disease"/>
            <person name="Cerqueira G."/>
            <person name="Feldgarden M."/>
            <person name="Courvalin P."/>
            <person name="Perichon B."/>
            <person name="Grillot-Courvalin C."/>
            <person name="Clermont D."/>
            <person name="Rocha E."/>
            <person name="Yoon E.-J."/>
            <person name="Nemec A."/>
            <person name="Young S.K."/>
            <person name="Zeng Q."/>
            <person name="Gargeya S."/>
            <person name="Fitzgerald M."/>
            <person name="Abouelleil A."/>
            <person name="Alvarado L."/>
            <person name="Berlin A.M."/>
            <person name="Chapman S.B."/>
            <person name="Dewar J."/>
            <person name="Goldberg J."/>
            <person name="Griggs A."/>
            <person name="Gujja S."/>
            <person name="Hansen M."/>
            <person name="Howarth C."/>
            <person name="Imamovic A."/>
            <person name="Larimer J."/>
            <person name="McCowan C."/>
            <person name="Murphy C."/>
            <person name="Pearson M."/>
            <person name="Priest M."/>
            <person name="Roberts A."/>
            <person name="Saif S."/>
            <person name="Shea T."/>
            <person name="Sykes S."/>
            <person name="Wortman J."/>
            <person name="Nusbaum C."/>
            <person name="Birren B."/>
        </authorList>
    </citation>
    <scope>NUCLEOTIDE SEQUENCE [LARGE SCALE GENOMIC DNA]</scope>
    <source>
        <strain evidence="1 2">CIP 110305</strain>
    </source>
</reference>
<name>S3NC55_9GAMM</name>
<dbReference type="eggNOG" id="ENOG50302IC">
    <property type="taxonomic scope" value="Bacteria"/>
</dbReference>
<dbReference type="PATRIC" id="fig|421052.3.peg.2230"/>